<name>A0AAP4VNG8_BURCE</name>
<gene>
    <name evidence="1" type="ORF">E3D37_13155</name>
</gene>
<organism evidence="1 2">
    <name type="scientific">Burkholderia cepacia</name>
    <name type="common">Pseudomonas cepacia</name>
    <dbReference type="NCBI Taxonomy" id="292"/>
    <lineage>
        <taxon>Bacteria</taxon>
        <taxon>Pseudomonadati</taxon>
        <taxon>Pseudomonadota</taxon>
        <taxon>Betaproteobacteria</taxon>
        <taxon>Burkholderiales</taxon>
        <taxon>Burkholderiaceae</taxon>
        <taxon>Burkholderia</taxon>
        <taxon>Burkholderia cepacia complex</taxon>
    </lineage>
</organism>
<evidence type="ECO:0000313" key="1">
    <source>
        <dbReference type="EMBL" id="TEU49549.1"/>
    </source>
</evidence>
<protein>
    <submittedName>
        <fullName evidence="1">Uncharacterized protein</fullName>
    </submittedName>
</protein>
<proteinExistence type="predicted"/>
<dbReference type="EMBL" id="SNSQ01000012">
    <property type="protein sequence ID" value="TEU49549.1"/>
    <property type="molecule type" value="Genomic_DNA"/>
</dbReference>
<evidence type="ECO:0000313" key="2">
    <source>
        <dbReference type="Proteomes" id="UP000298234"/>
    </source>
</evidence>
<dbReference type="AlphaFoldDB" id="A0AAP4VNG8"/>
<dbReference type="Proteomes" id="UP000298234">
    <property type="component" value="Unassembled WGS sequence"/>
</dbReference>
<sequence length="122" mass="13704">MTHKTNKRVLARPEPLRVDGIVFHVALHEDRWIETIGVPFEHRGRTWAVHRSTLSDPYTPALFSVSDVETGRSIGRIMEGSIDAARTVAIEKIDRATPEQWEAFCSAERSANPRGRLRATAA</sequence>
<reference evidence="1 2" key="1">
    <citation type="submission" date="2019-03" db="EMBL/GenBank/DDBJ databases">
        <title>Burkholderia cepacia outbreak.</title>
        <authorList>
            <person name="Farzana R."/>
            <person name="Walsh T.R."/>
        </authorList>
    </citation>
    <scope>NUCLEOTIDE SEQUENCE [LARGE SCALE GENOMIC DNA]</scope>
    <source>
        <strain evidence="2">d13</strain>
    </source>
</reference>
<comment type="caution">
    <text evidence="1">The sequence shown here is derived from an EMBL/GenBank/DDBJ whole genome shotgun (WGS) entry which is preliminary data.</text>
</comment>
<dbReference type="RefSeq" id="WP_081066310.1">
    <property type="nucleotide sequence ID" value="NZ_CADEUW010000009.1"/>
</dbReference>
<accession>A0AAP4VNG8</accession>